<organism evidence="10 11">
    <name type="scientific">Silvimonas iriomotensis</name>
    <dbReference type="NCBI Taxonomy" id="449662"/>
    <lineage>
        <taxon>Bacteria</taxon>
        <taxon>Pseudomonadati</taxon>
        <taxon>Pseudomonadota</taxon>
        <taxon>Betaproteobacteria</taxon>
        <taxon>Neisseriales</taxon>
        <taxon>Chitinibacteraceae</taxon>
        <taxon>Silvimonas</taxon>
    </lineage>
</organism>
<evidence type="ECO:0000256" key="7">
    <source>
        <dbReference type="ARBA" id="ARBA00023136"/>
    </source>
</evidence>
<feature type="region of interest" description="Disordered" evidence="8">
    <location>
        <begin position="359"/>
        <end position="395"/>
    </location>
</feature>
<reference evidence="11" key="1">
    <citation type="journal article" date="2019" name="Int. J. Syst. Evol. Microbiol.">
        <title>The Global Catalogue of Microorganisms (GCM) 10K type strain sequencing project: providing services to taxonomists for standard genome sequencing and annotation.</title>
        <authorList>
            <consortium name="The Broad Institute Genomics Platform"/>
            <consortium name="The Broad Institute Genome Sequencing Center for Infectious Disease"/>
            <person name="Wu L."/>
            <person name="Ma J."/>
        </authorList>
    </citation>
    <scope>NUCLEOTIDE SEQUENCE [LARGE SCALE GENOMIC DNA]</scope>
    <source>
        <strain evidence="11">CGMCC 1.8859</strain>
    </source>
</reference>
<dbReference type="Pfam" id="PF01594">
    <property type="entry name" value="AI-2E_transport"/>
    <property type="match status" value="1"/>
</dbReference>
<sequence>MTDTAQKKENRHTWIESAVATCAVVGLMLMSYQILAPFVAALIWAGILVYATWQPYMLMVRLCRGNRLLPAMVMLVIFTFVIVAPMLMAGVELSANVDEISVWLHEHIQAGLPTLPDWIVHIPWAGPHIDTFWHGIATGDPEVMARVKDWSKPLGVFLLKMGAAVGSGVLLLFLSLGFSFFFYISGHDLIHWLMTILRRIGGQRGQELMMIAGGTVRGVVYGFIGTALVQGALAWFGYLIAGVPNAAAFGLVSCFLSLMPGGPSLLGLPVAFWVYHEGSTGWAVFLAVWMVGVVSMADNVVKPLLIGKESNLPFVLILIGVVGGAMAWGVMGVFLGPTLLAVSYTLLHNWARFDAADAVGAPAGQPPEPPAEQAANAAIEDASPEVKLPAEHQQP</sequence>
<dbReference type="InterPro" id="IPR002549">
    <property type="entry name" value="AI-2E-like"/>
</dbReference>
<keyword evidence="5 9" id="KW-0812">Transmembrane</keyword>
<dbReference type="PANTHER" id="PTHR21716:SF67">
    <property type="entry name" value="TRANSPORT PROTEIN YDIK-RELATED"/>
    <property type="match status" value="1"/>
</dbReference>
<feature type="transmembrane region" description="Helical" evidence="9">
    <location>
        <begin position="314"/>
        <end position="342"/>
    </location>
</feature>
<comment type="subcellular location">
    <subcellularLocation>
        <location evidence="1">Cell membrane</location>
        <topology evidence="1">Multi-pass membrane protein</topology>
    </subcellularLocation>
</comment>
<protein>
    <submittedName>
        <fullName evidence="10">AI-2E family transporter</fullName>
    </submittedName>
</protein>
<evidence type="ECO:0000256" key="8">
    <source>
        <dbReference type="SAM" id="MobiDB-lite"/>
    </source>
</evidence>
<feature type="transmembrane region" description="Helical" evidence="9">
    <location>
        <begin position="235"/>
        <end position="258"/>
    </location>
</feature>
<dbReference type="EMBL" id="BMLX01000003">
    <property type="protein sequence ID" value="GGP22784.1"/>
    <property type="molecule type" value="Genomic_DNA"/>
</dbReference>
<proteinExistence type="inferred from homology"/>
<feature type="transmembrane region" description="Helical" evidence="9">
    <location>
        <begin position="12"/>
        <end position="32"/>
    </location>
</feature>
<feature type="transmembrane region" description="Helical" evidence="9">
    <location>
        <begin position="68"/>
        <end position="88"/>
    </location>
</feature>
<comment type="caution">
    <text evidence="10">The sequence shown here is derived from an EMBL/GenBank/DDBJ whole genome shotgun (WGS) entry which is preliminary data.</text>
</comment>
<dbReference type="RefSeq" id="WP_188704957.1">
    <property type="nucleotide sequence ID" value="NZ_BMLX01000003.1"/>
</dbReference>
<feature type="transmembrane region" description="Helical" evidence="9">
    <location>
        <begin position="38"/>
        <end position="56"/>
    </location>
</feature>
<dbReference type="PANTHER" id="PTHR21716">
    <property type="entry name" value="TRANSMEMBRANE PROTEIN"/>
    <property type="match status" value="1"/>
</dbReference>
<evidence type="ECO:0000313" key="10">
    <source>
        <dbReference type="EMBL" id="GGP22784.1"/>
    </source>
</evidence>
<keyword evidence="7 9" id="KW-0472">Membrane</keyword>
<evidence type="ECO:0000256" key="1">
    <source>
        <dbReference type="ARBA" id="ARBA00004651"/>
    </source>
</evidence>
<feature type="transmembrane region" description="Helical" evidence="9">
    <location>
        <begin position="157"/>
        <end position="184"/>
    </location>
</feature>
<keyword evidence="3" id="KW-0813">Transport</keyword>
<keyword evidence="4" id="KW-1003">Cell membrane</keyword>
<comment type="similarity">
    <text evidence="2">Belongs to the autoinducer-2 exporter (AI-2E) (TC 2.A.86) family.</text>
</comment>
<keyword evidence="11" id="KW-1185">Reference proteome</keyword>
<dbReference type="Proteomes" id="UP000637267">
    <property type="component" value="Unassembled WGS sequence"/>
</dbReference>
<evidence type="ECO:0000256" key="2">
    <source>
        <dbReference type="ARBA" id="ARBA00009773"/>
    </source>
</evidence>
<gene>
    <name evidence="10" type="ORF">GCM10010970_27840</name>
</gene>
<evidence type="ECO:0000313" key="11">
    <source>
        <dbReference type="Proteomes" id="UP000637267"/>
    </source>
</evidence>
<evidence type="ECO:0000256" key="9">
    <source>
        <dbReference type="SAM" id="Phobius"/>
    </source>
</evidence>
<name>A0ABQ2PC44_9NEIS</name>
<feature type="transmembrane region" description="Helical" evidence="9">
    <location>
        <begin position="270"/>
        <end position="294"/>
    </location>
</feature>
<evidence type="ECO:0000256" key="5">
    <source>
        <dbReference type="ARBA" id="ARBA00022692"/>
    </source>
</evidence>
<accession>A0ABQ2PC44</accession>
<evidence type="ECO:0000256" key="4">
    <source>
        <dbReference type="ARBA" id="ARBA00022475"/>
    </source>
</evidence>
<evidence type="ECO:0000256" key="6">
    <source>
        <dbReference type="ARBA" id="ARBA00022989"/>
    </source>
</evidence>
<keyword evidence="6 9" id="KW-1133">Transmembrane helix</keyword>
<evidence type="ECO:0000256" key="3">
    <source>
        <dbReference type="ARBA" id="ARBA00022448"/>
    </source>
</evidence>